<name>A0A6L2L6M7_TANCI</name>
<comment type="caution">
    <text evidence="1">The sequence shown here is derived from an EMBL/GenBank/DDBJ whole genome shotgun (WGS) entry which is preliminary data.</text>
</comment>
<protein>
    <submittedName>
        <fullName evidence="1">Uncharacterized protein</fullName>
    </submittedName>
</protein>
<accession>A0A6L2L6M7</accession>
<sequence>MIEEKIKNTRGVRLKGLEKRKERKEHLQEMRNTKAKGRRIRKLRPDEASAAIERYEPLHKGVKIRLGGVEREMSHLELGWRVSLYSESIGDGGFNVGNTKAKSISNPRIKLVHRCITMTIAGRKETTNRVTKIDLFYLYCVFEEGVICNIPYWLAKYLKIVKDKSIIFKGMFVMRIARSFGLLTNEMVSVLIRKPPLHVYRKTSLVKMGVIMELYEGEFVGRLPERLWRKVKVMMKKAMKKGKTKELGAPRTSTAT</sequence>
<dbReference type="EMBL" id="BKCJ010003838">
    <property type="protein sequence ID" value="GEU57473.1"/>
    <property type="molecule type" value="Genomic_DNA"/>
</dbReference>
<dbReference type="AlphaFoldDB" id="A0A6L2L6M7"/>
<proteinExistence type="predicted"/>
<reference evidence="1" key="1">
    <citation type="journal article" date="2019" name="Sci. Rep.">
        <title>Draft genome of Tanacetum cinerariifolium, the natural source of mosquito coil.</title>
        <authorList>
            <person name="Yamashiro T."/>
            <person name="Shiraishi A."/>
            <person name="Satake H."/>
            <person name="Nakayama K."/>
        </authorList>
    </citation>
    <scope>NUCLEOTIDE SEQUENCE</scope>
</reference>
<organism evidence="1">
    <name type="scientific">Tanacetum cinerariifolium</name>
    <name type="common">Dalmatian daisy</name>
    <name type="synonym">Chrysanthemum cinerariifolium</name>
    <dbReference type="NCBI Taxonomy" id="118510"/>
    <lineage>
        <taxon>Eukaryota</taxon>
        <taxon>Viridiplantae</taxon>
        <taxon>Streptophyta</taxon>
        <taxon>Embryophyta</taxon>
        <taxon>Tracheophyta</taxon>
        <taxon>Spermatophyta</taxon>
        <taxon>Magnoliopsida</taxon>
        <taxon>eudicotyledons</taxon>
        <taxon>Gunneridae</taxon>
        <taxon>Pentapetalae</taxon>
        <taxon>asterids</taxon>
        <taxon>campanulids</taxon>
        <taxon>Asterales</taxon>
        <taxon>Asteraceae</taxon>
        <taxon>Asteroideae</taxon>
        <taxon>Anthemideae</taxon>
        <taxon>Anthemidinae</taxon>
        <taxon>Tanacetum</taxon>
    </lineage>
</organism>
<evidence type="ECO:0000313" key="1">
    <source>
        <dbReference type="EMBL" id="GEU57473.1"/>
    </source>
</evidence>
<gene>
    <name evidence="1" type="ORF">Tci_029451</name>
</gene>